<evidence type="ECO:0000256" key="2">
    <source>
        <dbReference type="ARBA" id="ARBA00022475"/>
    </source>
</evidence>
<evidence type="ECO:0000256" key="4">
    <source>
        <dbReference type="ARBA" id="ARBA00022989"/>
    </source>
</evidence>
<keyword evidence="2" id="KW-1003">Cell membrane</keyword>
<evidence type="ECO:0000313" key="7">
    <source>
        <dbReference type="EMBL" id="OTG63858.1"/>
    </source>
</evidence>
<keyword evidence="5 6" id="KW-0472">Membrane</keyword>
<evidence type="ECO:0000256" key="5">
    <source>
        <dbReference type="ARBA" id="ARBA00023136"/>
    </source>
</evidence>
<dbReference type="PANTHER" id="PTHR30086:SF20">
    <property type="entry name" value="ARGININE EXPORTER PROTEIN ARGO-RELATED"/>
    <property type="match status" value="1"/>
</dbReference>
<dbReference type="GO" id="GO:0015171">
    <property type="term" value="F:amino acid transmembrane transporter activity"/>
    <property type="evidence" value="ECO:0007669"/>
    <property type="project" value="TreeGrafter"/>
</dbReference>
<dbReference type="RefSeq" id="WP_086204375.1">
    <property type="nucleotide sequence ID" value="NZ_NEGB01000008.1"/>
</dbReference>
<reference evidence="7 8" key="1">
    <citation type="submission" date="2017-04" db="EMBL/GenBank/DDBJ databases">
        <title>High diversity of culturable Acinetobacter species in natural soil and water ecosystems.</title>
        <authorList>
            <person name="Nemec A."/>
            <person name="Radolfova-Krizova L."/>
        </authorList>
    </citation>
    <scope>NUCLEOTIDE SEQUENCE [LARGE SCALE GENOMIC DNA]</scope>
    <source>
        <strain evidence="7 8">ANC 4999</strain>
    </source>
</reference>
<name>A0A1Y3C9X7_9GAMM</name>
<evidence type="ECO:0000256" key="1">
    <source>
        <dbReference type="ARBA" id="ARBA00004651"/>
    </source>
</evidence>
<accession>A0A1Y3C9X7</accession>
<feature type="transmembrane region" description="Helical" evidence="6">
    <location>
        <begin position="179"/>
        <end position="195"/>
    </location>
</feature>
<organism evidence="7 8">
    <name type="scientific">Acinetobacter silvestris</name>
    <dbReference type="NCBI Taxonomy" id="1977882"/>
    <lineage>
        <taxon>Bacteria</taxon>
        <taxon>Pseudomonadati</taxon>
        <taxon>Pseudomonadota</taxon>
        <taxon>Gammaproteobacteria</taxon>
        <taxon>Moraxellales</taxon>
        <taxon>Moraxellaceae</taxon>
        <taxon>Acinetobacter</taxon>
    </lineage>
</organism>
<sequence>MIESWLFIFAMFTVLLIPGPSNAFLASAAHHQGVSKTFTLIPAELLGYVYGISLWALLIHLSMPTWPMLIHILHFASAIYVLWLAFHLWKSSHLENHSKNHLQIKPQQLFLSTLKNPKVILFAAGIFPMETWDSFANYALVLGIFCLCLIPSAIFWIYFGRKLLAGDIRGMTADQCYKGSAMLLMLCMLPVIFRFF</sequence>
<proteinExistence type="predicted"/>
<comment type="subcellular location">
    <subcellularLocation>
        <location evidence="1">Cell membrane</location>
        <topology evidence="1">Multi-pass membrane protein</topology>
    </subcellularLocation>
</comment>
<keyword evidence="8" id="KW-1185">Reference proteome</keyword>
<evidence type="ECO:0000256" key="3">
    <source>
        <dbReference type="ARBA" id="ARBA00022692"/>
    </source>
</evidence>
<comment type="caution">
    <text evidence="7">The sequence shown here is derived from an EMBL/GenBank/DDBJ whole genome shotgun (WGS) entry which is preliminary data.</text>
</comment>
<protein>
    <submittedName>
        <fullName evidence="7">Threonine transporter RhtB</fullName>
    </submittedName>
</protein>
<dbReference type="EMBL" id="NEGB01000008">
    <property type="protein sequence ID" value="OTG63858.1"/>
    <property type="molecule type" value="Genomic_DNA"/>
</dbReference>
<feature type="transmembrane region" description="Helical" evidence="6">
    <location>
        <begin position="38"/>
        <end position="61"/>
    </location>
</feature>
<feature type="transmembrane region" description="Helical" evidence="6">
    <location>
        <begin position="68"/>
        <end position="89"/>
    </location>
</feature>
<keyword evidence="4 6" id="KW-1133">Transmembrane helix</keyword>
<dbReference type="InterPro" id="IPR001123">
    <property type="entry name" value="LeuE-type"/>
</dbReference>
<evidence type="ECO:0000313" key="8">
    <source>
        <dbReference type="Proteomes" id="UP000242765"/>
    </source>
</evidence>
<dbReference type="OrthoDB" id="6710777at2"/>
<gene>
    <name evidence="7" type="ORF">B9T28_12790</name>
</gene>
<dbReference type="Proteomes" id="UP000242765">
    <property type="component" value="Unassembled WGS sequence"/>
</dbReference>
<feature type="transmembrane region" description="Helical" evidence="6">
    <location>
        <begin position="135"/>
        <end position="159"/>
    </location>
</feature>
<dbReference type="STRING" id="1977882.B9T28_12790"/>
<dbReference type="Pfam" id="PF01810">
    <property type="entry name" value="LysE"/>
    <property type="match status" value="1"/>
</dbReference>
<evidence type="ECO:0000256" key="6">
    <source>
        <dbReference type="SAM" id="Phobius"/>
    </source>
</evidence>
<dbReference type="PANTHER" id="PTHR30086">
    <property type="entry name" value="ARGININE EXPORTER PROTEIN ARGO"/>
    <property type="match status" value="1"/>
</dbReference>
<keyword evidence="3 6" id="KW-0812">Transmembrane</keyword>
<dbReference type="GO" id="GO:0005886">
    <property type="term" value="C:plasma membrane"/>
    <property type="evidence" value="ECO:0007669"/>
    <property type="project" value="UniProtKB-SubCell"/>
</dbReference>
<dbReference type="AlphaFoldDB" id="A0A1Y3C9X7"/>